<gene>
    <name evidence="1" type="ORF">QSP1433_LOCUS11097</name>
</gene>
<reference evidence="1" key="1">
    <citation type="submission" date="2021-01" db="EMBL/GenBank/DDBJ databases">
        <authorList>
            <person name="Corre E."/>
            <person name="Pelletier E."/>
            <person name="Niang G."/>
            <person name="Scheremetjew M."/>
            <person name="Finn R."/>
            <person name="Kale V."/>
            <person name="Holt S."/>
            <person name="Cochrane G."/>
            <person name="Meng A."/>
            <person name="Brown T."/>
            <person name="Cohen L."/>
        </authorList>
    </citation>
    <scope>NUCLEOTIDE SEQUENCE</scope>
    <source>
        <strain evidence="1">NY070348D</strain>
    </source>
</reference>
<dbReference type="AlphaFoldDB" id="A0A7S2S7D1"/>
<protein>
    <submittedName>
        <fullName evidence="1">Uncharacterized protein</fullName>
    </submittedName>
</protein>
<organism evidence="1">
    <name type="scientific">Mucochytrium quahogii</name>
    <dbReference type="NCBI Taxonomy" id="96639"/>
    <lineage>
        <taxon>Eukaryota</taxon>
        <taxon>Sar</taxon>
        <taxon>Stramenopiles</taxon>
        <taxon>Bigyra</taxon>
        <taxon>Labyrinthulomycetes</taxon>
        <taxon>Thraustochytrida</taxon>
        <taxon>Thraustochytriidae</taxon>
        <taxon>Mucochytrium</taxon>
    </lineage>
</organism>
<name>A0A7S2S7D1_9STRA</name>
<accession>A0A7S2S7D1</accession>
<dbReference type="EMBL" id="HBHK01017531">
    <property type="protein sequence ID" value="CAD9691736.1"/>
    <property type="molecule type" value="Transcribed_RNA"/>
</dbReference>
<proteinExistence type="predicted"/>
<evidence type="ECO:0000313" key="1">
    <source>
        <dbReference type="EMBL" id="CAD9691736.1"/>
    </source>
</evidence>
<sequence length="247" mass="28073">MMRKSGASLRGDVGSRLRNMVEGIVADYQDSMPKSQEEVRIIVEQQLNLQRGQERLLEKIREDRFEVFEMTKGLKKRLEKKLKVTEYTVQECGGNDFIQVKIGGLGGNGETLRFAYRQSTDKKQVHYSVDMFSNQLPPKNIFRFSTTWVCDIHGFEECMFISELELACSACSGKEHPYSLSVDCPPELLRWILGDSTPCDPVLCALVVNTMSLCNDSMDDRITEYMCGADDEDCDEDSESSDDGSYY</sequence>